<evidence type="ECO:0000313" key="1">
    <source>
        <dbReference type="EMBL" id="MPC71012.1"/>
    </source>
</evidence>
<protein>
    <submittedName>
        <fullName evidence="1">Uncharacterized protein</fullName>
    </submittedName>
</protein>
<dbReference type="AlphaFoldDB" id="A0A5B7HIF1"/>
<reference evidence="1 2" key="1">
    <citation type="submission" date="2019-05" db="EMBL/GenBank/DDBJ databases">
        <title>Another draft genome of Portunus trituberculatus and its Hox gene families provides insights of decapod evolution.</title>
        <authorList>
            <person name="Jeong J.-H."/>
            <person name="Song I."/>
            <person name="Kim S."/>
            <person name="Choi T."/>
            <person name="Kim D."/>
            <person name="Ryu S."/>
            <person name="Kim W."/>
        </authorList>
    </citation>
    <scope>NUCLEOTIDE SEQUENCE [LARGE SCALE GENOMIC DNA]</scope>
    <source>
        <tissue evidence="1">Muscle</tissue>
    </source>
</reference>
<keyword evidence="2" id="KW-1185">Reference proteome</keyword>
<evidence type="ECO:0000313" key="2">
    <source>
        <dbReference type="Proteomes" id="UP000324222"/>
    </source>
</evidence>
<proteinExistence type="predicted"/>
<name>A0A5B7HIF1_PORTR</name>
<sequence>MIFCTLSLPPCVTASSSPEGLDILHGRVRMPVHGVPRLPWVW</sequence>
<dbReference type="Proteomes" id="UP000324222">
    <property type="component" value="Unassembled WGS sequence"/>
</dbReference>
<gene>
    <name evidence="1" type="ORF">E2C01_065279</name>
</gene>
<organism evidence="1 2">
    <name type="scientific">Portunus trituberculatus</name>
    <name type="common">Swimming crab</name>
    <name type="synonym">Neptunus trituberculatus</name>
    <dbReference type="NCBI Taxonomy" id="210409"/>
    <lineage>
        <taxon>Eukaryota</taxon>
        <taxon>Metazoa</taxon>
        <taxon>Ecdysozoa</taxon>
        <taxon>Arthropoda</taxon>
        <taxon>Crustacea</taxon>
        <taxon>Multicrustacea</taxon>
        <taxon>Malacostraca</taxon>
        <taxon>Eumalacostraca</taxon>
        <taxon>Eucarida</taxon>
        <taxon>Decapoda</taxon>
        <taxon>Pleocyemata</taxon>
        <taxon>Brachyura</taxon>
        <taxon>Eubrachyura</taxon>
        <taxon>Portunoidea</taxon>
        <taxon>Portunidae</taxon>
        <taxon>Portuninae</taxon>
        <taxon>Portunus</taxon>
    </lineage>
</organism>
<comment type="caution">
    <text evidence="1">The sequence shown here is derived from an EMBL/GenBank/DDBJ whole genome shotgun (WGS) entry which is preliminary data.</text>
</comment>
<dbReference type="EMBL" id="VSRR010032140">
    <property type="protein sequence ID" value="MPC71012.1"/>
    <property type="molecule type" value="Genomic_DNA"/>
</dbReference>
<accession>A0A5B7HIF1</accession>